<feature type="signal peptide" evidence="2">
    <location>
        <begin position="1"/>
        <end position="29"/>
    </location>
</feature>
<dbReference type="SUPFAM" id="SSF56925">
    <property type="entry name" value="OMPA-like"/>
    <property type="match status" value="1"/>
</dbReference>
<accession>A0A1M5SME9</accession>
<name>A0A1M5SME9_9BACT</name>
<evidence type="ECO:0000313" key="4">
    <source>
        <dbReference type="EMBL" id="SHH39630.1"/>
    </source>
</evidence>
<feature type="chain" id="PRO_5013336620" evidence="2">
    <location>
        <begin position="30"/>
        <end position="270"/>
    </location>
</feature>
<dbReference type="InterPro" id="IPR027385">
    <property type="entry name" value="Beta-barrel_OMP"/>
</dbReference>
<reference evidence="4 5" key="1">
    <citation type="submission" date="2016-11" db="EMBL/GenBank/DDBJ databases">
        <authorList>
            <person name="Jaros S."/>
            <person name="Januszkiewicz K."/>
            <person name="Wedrychowicz H."/>
        </authorList>
    </citation>
    <scope>NUCLEOTIDE SEQUENCE [LARGE SCALE GENOMIC DNA]</scope>
    <source>
        <strain evidence="4 5">DSM 9705</strain>
    </source>
</reference>
<dbReference type="Proteomes" id="UP000184139">
    <property type="component" value="Unassembled WGS sequence"/>
</dbReference>
<keyword evidence="1 2" id="KW-0732">Signal</keyword>
<dbReference type="AlphaFoldDB" id="A0A1M5SME9"/>
<dbReference type="Pfam" id="PF13505">
    <property type="entry name" value="OMP_b-brl"/>
    <property type="match status" value="1"/>
</dbReference>
<evidence type="ECO:0000259" key="3">
    <source>
        <dbReference type="Pfam" id="PF13505"/>
    </source>
</evidence>
<proteinExistence type="predicted"/>
<dbReference type="Gene3D" id="2.40.160.20">
    <property type="match status" value="1"/>
</dbReference>
<keyword evidence="5" id="KW-1185">Reference proteome</keyword>
<dbReference type="EMBL" id="FQXS01000001">
    <property type="protein sequence ID" value="SHH39630.1"/>
    <property type="molecule type" value="Genomic_DNA"/>
</dbReference>
<dbReference type="STRING" id="1121409.SAMN02745124_00431"/>
<gene>
    <name evidence="4" type="ORF">SAMN02745124_00431</name>
</gene>
<dbReference type="OrthoDB" id="5451288at2"/>
<feature type="domain" description="Outer membrane protein beta-barrel" evidence="3">
    <location>
        <begin position="19"/>
        <end position="226"/>
    </location>
</feature>
<organism evidence="4 5">
    <name type="scientific">Desulfofustis glycolicus DSM 9705</name>
    <dbReference type="NCBI Taxonomy" id="1121409"/>
    <lineage>
        <taxon>Bacteria</taxon>
        <taxon>Pseudomonadati</taxon>
        <taxon>Thermodesulfobacteriota</taxon>
        <taxon>Desulfobulbia</taxon>
        <taxon>Desulfobulbales</taxon>
        <taxon>Desulfocapsaceae</taxon>
        <taxon>Desulfofustis</taxon>
    </lineage>
</organism>
<dbReference type="RefSeq" id="WP_073373159.1">
    <property type="nucleotide sequence ID" value="NZ_FQXS01000001.1"/>
</dbReference>
<evidence type="ECO:0000313" key="5">
    <source>
        <dbReference type="Proteomes" id="UP000184139"/>
    </source>
</evidence>
<dbReference type="InterPro" id="IPR011250">
    <property type="entry name" value="OMP/PagP_B-barrel"/>
</dbReference>
<sequence>MGSLQSAFLRAAAIICFTTLLLATTAAHAAQPGMFYTKIGLGGSFSKDTTFADRNCESSSPAALFGCGPGNDGSPLGADGGFGNSALLEFGGGYQAYQWLRAEILLAYRPDFSFSGSSNFRQINPSYKQRVTGNAASFSGSLNVIFDLASVMGLSKQKLHPLLLGGIGFSHNRIESMNYHFPTTVTQTPSGSTTEFSWNVGAGVAYDYTETISFECIYRYSDLGMIETDADAILITRRSDNAIISDAIVIGKTRADFTAHELLFSVIWYF</sequence>
<evidence type="ECO:0000256" key="2">
    <source>
        <dbReference type="SAM" id="SignalP"/>
    </source>
</evidence>
<evidence type="ECO:0000256" key="1">
    <source>
        <dbReference type="ARBA" id="ARBA00022729"/>
    </source>
</evidence>
<protein>
    <submittedName>
        <fullName evidence="4">Opacity protein</fullName>
    </submittedName>
</protein>